<sequence length="77" mass="8214">VAPSSLASRSYPFPVLPLMTMTFNAGTCSRNNLTTSRPSQSGISTSVMTRSGIRLPTSLMASDPVWTSPTTVNRLLP</sequence>
<proteinExistence type="predicted"/>
<evidence type="ECO:0000313" key="1">
    <source>
        <dbReference type="EMBL" id="SVE55959.1"/>
    </source>
</evidence>
<reference evidence="1" key="1">
    <citation type="submission" date="2018-05" db="EMBL/GenBank/DDBJ databases">
        <authorList>
            <person name="Lanie J.A."/>
            <person name="Ng W.-L."/>
            <person name="Kazmierczak K.M."/>
            <person name="Andrzejewski T.M."/>
            <person name="Davidsen T.M."/>
            <person name="Wayne K.J."/>
            <person name="Tettelin H."/>
            <person name="Glass J.I."/>
            <person name="Rusch D."/>
            <person name="Podicherti R."/>
            <person name="Tsui H.-C.T."/>
            <person name="Winkler M.E."/>
        </authorList>
    </citation>
    <scope>NUCLEOTIDE SEQUENCE</scope>
</reference>
<protein>
    <submittedName>
        <fullName evidence="1">Uncharacterized protein</fullName>
    </submittedName>
</protein>
<name>A0A383EH38_9ZZZZ</name>
<feature type="non-terminal residue" evidence="1">
    <location>
        <position position="77"/>
    </location>
</feature>
<organism evidence="1">
    <name type="scientific">marine metagenome</name>
    <dbReference type="NCBI Taxonomy" id="408172"/>
    <lineage>
        <taxon>unclassified sequences</taxon>
        <taxon>metagenomes</taxon>
        <taxon>ecological metagenomes</taxon>
    </lineage>
</organism>
<dbReference type="AlphaFoldDB" id="A0A383EH38"/>
<gene>
    <name evidence="1" type="ORF">METZ01_LOCUS508813</name>
</gene>
<accession>A0A383EH38</accession>
<feature type="non-terminal residue" evidence="1">
    <location>
        <position position="1"/>
    </location>
</feature>
<dbReference type="EMBL" id="UINC01225756">
    <property type="protein sequence ID" value="SVE55959.1"/>
    <property type="molecule type" value="Genomic_DNA"/>
</dbReference>